<dbReference type="PRINTS" id="PR00391">
    <property type="entry name" value="PITRANSFER"/>
</dbReference>
<dbReference type="GO" id="GO:0008526">
    <property type="term" value="F:phosphatidylinositol transfer activity"/>
    <property type="evidence" value="ECO:0007669"/>
    <property type="project" value="UniProtKB-ARBA"/>
</dbReference>
<organism evidence="3 4">
    <name type="scientific">Furculomyces boomerangus</name>
    <dbReference type="NCBI Taxonomy" id="61424"/>
    <lineage>
        <taxon>Eukaryota</taxon>
        <taxon>Fungi</taxon>
        <taxon>Fungi incertae sedis</taxon>
        <taxon>Zoopagomycota</taxon>
        <taxon>Kickxellomycotina</taxon>
        <taxon>Harpellomycetes</taxon>
        <taxon>Harpellales</taxon>
        <taxon>Harpellaceae</taxon>
        <taxon>Furculomyces</taxon>
    </lineage>
</organism>
<accession>A0A2T9Z6P4</accession>
<dbReference type="InterPro" id="IPR055261">
    <property type="entry name" value="PI_transfer_N"/>
</dbReference>
<dbReference type="Gene3D" id="3.30.530.20">
    <property type="match status" value="1"/>
</dbReference>
<dbReference type="SUPFAM" id="SSF55961">
    <property type="entry name" value="Bet v1-like"/>
    <property type="match status" value="1"/>
</dbReference>
<gene>
    <name evidence="3" type="ORF">BB559_000007</name>
</gene>
<dbReference type="EMBL" id="MBFT01000001">
    <property type="protein sequence ID" value="PVV00240.1"/>
    <property type="molecule type" value="Genomic_DNA"/>
</dbReference>
<sequence>MVLIREFRIVNNLTVDEYHIAQLYAVAKMSLSETGGGEGVEVLKNEPYDDHNGKGQYTYKIYYLESKVPGILRSILPASALQIHEEAWNGYPHCKTVVTNPWMKDKFKIVTESMHLPDRGQTENAVELSPAELKIRKIDPIDITIDSGMDKSKYKKEEDPKLYSSQKTSRGPLTDPKWMETCEPVMTCYKAVTVEFIWFGLQGTVESLIHKIMRQVMVQFHRRLFTETDGWYGMTMEDLRKLEKDAAEELLEKRKGAVDLNSE</sequence>
<evidence type="ECO:0000259" key="2">
    <source>
        <dbReference type="Pfam" id="PF02121"/>
    </source>
</evidence>
<dbReference type="STRING" id="61424.A0A2T9Z6P4"/>
<feature type="region of interest" description="Disordered" evidence="1">
    <location>
        <begin position="156"/>
        <end position="175"/>
    </location>
</feature>
<comment type="caution">
    <text evidence="3">The sequence shown here is derived from an EMBL/GenBank/DDBJ whole genome shotgun (WGS) entry which is preliminary data.</text>
</comment>
<name>A0A2T9Z6P4_9FUNG</name>
<dbReference type="GO" id="GO:0071944">
    <property type="term" value="C:cell periphery"/>
    <property type="evidence" value="ECO:0007669"/>
    <property type="project" value="UniProtKB-ARBA"/>
</dbReference>
<evidence type="ECO:0000313" key="4">
    <source>
        <dbReference type="Proteomes" id="UP000245699"/>
    </source>
</evidence>
<dbReference type="PANTHER" id="PTHR10658">
    <property type="entry name" value="PHOSPHATIDYLINOSITOL TRANSFER PROTEIN"/>
    <property type="match status" value="1"/>
</dbReference>
<dbReference type="AlphaFoldDB" id="A0A2T9Z6P4"/>
<reference evidence="3 4" key="1">
    <citation type="journal article" date="2018" name="MBio">
        <title>Comparative Genomics Reveals the Core Gene Toolbox for the Fungus-Insect Symbiosis.</title>
        <authorList>
            <person name="Wang Y."/>
            <person name="Stata M."/>
            <person name="Wang W."/>
            <person name="Stajich J.E."/>
            <person name="White M.M."/>
            <person name="Moncalvo J.M."/>
        </authorList>
    </citation>
    <scope>NUCLEOTIDE SEQUENCE [LARGE SCALE GENOMIC DNA]</scope>
    <source>
        <strain evidence="3 4">AUS-77-4</strain>
    </source>
</reference>
<feature type="domain" description="Phosphatidylinositol transfer protein N-terminal" evidence="2">
    <location>
        <begin position="2"/>
        <end position="246"/>
    </location>
</feature>
<protein>
    <recommendedName>
        <fullName evidence="2">Phosphatidylinositol transfer protein N-terminal domain-containing protein</fullName>
    </recommendedName>
</protein>
<dbReference type="InterPro" id="IPR023393">
    <property type="entry name" value="START-like_dom_sf"/>
</dbReference>
<dbReference type="OrthoDB" id="18453at2759"/>
<dbReference type="Pfam" id="PF02121">
    <property type="entry name" value="IP_trans"/>
    <property type="match status" value="1"/>
</dbReference>
<dbReference type="InterPro" id="IPR001666">
    <property type="entry name" value="PI_transfer"/>
</dbReference>
<dbReference type="FunFam" id="3.30.530.20:FF:000028">
    <property type="entry name" value="Phosphatidylinositol transfer protein 5"/>
    <property type="match status" value="1"/>
</dbReference>
<dbReference type="PANTHER" id="PTHR10658:SF11">
    <property type="entry name" value="VIBRATOR, ISOFORM B"/>
    <property type="match status" value="1"/>
</dbReference>
<keyword evidence="4" id="KW-1185">Reference proteome</keyword>
<evidence type="ECO:0000256" key="1">
    <source>
        <dbReference type="SAM" id="MobiDB-lite"/>
    </source>
</evidence>
<dbReference type="Proteomes" id="UP000245699">
    <property type="component" value="Unassembled WGS sequence"/>
</dbReference>
<proteinExistence type="predicted"/>
<dbReference type="GO" id="GO:0005737">
    <property type="term" value="C:cytoplasm"/>
    <property type="evidence" value="ECO:0007669"/>
    <property type="project" value="UniProtKB-ARBA"/>
</dbReference>
<evidence type="ECO:0000313" key="3">
    <source>
        <dbReference type="EMBL" id="PVV00240.1"/>
    </source>
</evidence>